<dbReference type="InterPro" id="IPR001129">
    <property type="entry name" value="Membr-assoc_MAPEG"/>
</dbReference>
<proteinExistence type="predicted"/>
<gene>
    <name evidence="6" type="ORF">FKW77_001085</name>
</gene>
<keyword evidence="7" id="KW-1185">Reference proteome</keyword>
<feature type="transmembrane region" description="Helical" evidence="5">
    <location>
        <begin position="14"/>
        <end position="38"/>
    </location>
</feature>
<dbReference type="EMBL" id="CP042199">
    <property type="protein sequence ID" value="QDS76247.1"/>
    <property type="molecule type" value="Genomic_DNA"/>
</dbReference>
<name>A0A517LKU2_9PEZI</name>
<dbReference type="SUPFAM" id="SSF161084">
    <property type="entry name" value="MAPEG domain-like"/>
    <property type="match status" value="1"/>
</dbReference>
<feature type="transmembrane region" description="Helical" evidence="5">
    <location>
        <begin position="138"/>
        <end position="158"/>
    </location>
</feature>
<dbReference type="PANTHER" id="PTHR35814">
    <property type="match status" value="1"/>
</dbReference>
<sequence>MASNLGLSVPFQNFLPITGTAALPFTLYFLTLSGRIVYHRVKTHQYMGENIGAKNQSKEAAEKEVIRQEDDPLNLAIRAHQNFLDNVPLAFILLTTAELNGGSRKALTYIMSALFAFRLAHVEYGLYGPDNASPGRPFGYFGTNGVLAGLAGYTAWLVRGYWGFD</sequence>
<keyword evidence="4 5" id="KW-0472">Membrane</keyword>
<dbReference type="AlphaFoldDB" id="A0A517LKU2"/>
<dbReference type="Pfam" id="PF01124">
    <property type="entry name" value="MAPEG"/>
    <property type="match status" value="1"/>
</dbReference>
<evidence type="ECO:0000256" key="3">
    <source>
        <dbReference type="ARBA" id="ARBA00022989"/>
    </source>
</evidence>
<evidence type="ECO:0000256" key="5">
    <source>
        <dbReference type="SAM" id="Phobius"/>
    </source>
</evidence>
<dbReference type="PANTHER" id="PTHR35814:SF1">
    <property type="entry name" value="GLUTATHIONE S-TRANSFERASE-RELATED"/>
    <property type="match status" value="1"/>
</dbReference>
<organism evidence="6 7">
    <name type="scientific">Venturia effusa</name>
    <dbReference type="NCBI Taxonomy" id="50376"/>
    <lineage>
        <taxon>Eukaryota</taxon>
        <taxon>Fungi</taxon>
        <taxon>Dikarya</taxon>
        <taxon>Ascomycota</taxon>
        <taxon>Pezizomycotina</taxon>
        <taxon>Dothideomycetes</taxon>
        <taxon>Pleosporomycetidae</taxon>
        <taxon>Venturiales</taxon>
        <taxon>Venturiaceae</taxon>
        <taxon>Venturia</taxon>
    </lineage>
</organism>
<reference evidence="6 7" key="1">
    <citation type="submission" date="2019-07" db="EMBL/GenBank/DDBJ databases">
        <title>Finished genome of Venturia effusa.</title>
        <authorList>
            <person name="Young C.A."/>
            <person name="Cox M.P."/>
            <person name="Ganley A.R.D."/>
            <person name="David W.J."/>
        </authorList>
    </citation>
    <scope>NUCLEOTIDE SEQUENCE [LARGE SCALE GENOMIC DNA]</scope>
    <source>
        <strain evidence="7">albino</strain>
    </source>
</reference>
<dbReference type="OrthoDB" id="19091at2759"/>
<keyword evidence="3 5" id="KW-1133">Transmembrane helix</keyword>
<evidence type="ECO:0000256" key="4">
    <source>
        <dbReference type="ARBA" id="ARBA00023136"/>
    </source>
</evidence>
<protein>
    <submittedName>
        <fullName evidence="6">Uncharacterized protein</fullName>
    </submittedName>
</protein>
<comment type="subcellular location">
    <subcellularLocation>
        <location evidence="1">Membrane</location>
    </subcellularLocation>
</comment>
<dbReference type="STRING" id="50376.A0A517LKU2"/>
<dbReference type="Gene3D" id="1.20.120.550">
    <property type="entry name" value="Membrane associated eicosanoid/glutathione metabolism-like domain"/>
    <property type="match status" value="1"/>
</dbReference>
<evidence type="ECO:0000256" key="2">
    <source>
        <dbReference type="ARBA" id="ARBA00022692"/>
    </source>
</evidence>
<keyword evidence="2 5" id="KW-0812">Transmembrane</keyword>
<dbReference type="Proteomes" id="UP000316270">
    <property type="component" value="Chromosome 15"/>
</dbReference>
<evidence type="ECO:0000313" key="6">
    <source>
        <dbReference type="EMBL" id="QDS76247.1"/>
    </source>
</evidence>
<feature type="transmembrane region" description="Helical" evidence="5">
    <location>
        <begin position="106"/>
        <end position="126"/>
    </location>
</feature>
<accession>A0A517LKU2</accession>
<evidence type="ECO:0000256" key="1">
    <source>
        <dbReference type="ARBA" id="ARBA00004370"/>
    </source>
</evidence>
<dbReference type="InterPro" id="IPR023352">
    <property type="entry name" value="MAPEG-like_dom_sf"/>
</dbReference>
<dbReference type="GO" id="GO:0016020">
    <property type="term" value="C:membrane"/>
    <property type="evidence" value="ECO:0007669"/>
    <property type="project" value="UniProtKB-SubCell"/>
</dbReference>
<evidence type="ECO:0000313" key="7">
    <source>
        <dbReference type="Proteomes" id="UP000316270"/>
    </source>
</evidence>